<organism evidence="2 3">
    <name type="scientific">Streptomyces boluensis</name>
    <dbReference type="NCBI Taxonomy" id="1775135"/>
    <lineage>
        <taxon>Bacteria</taxon>
        <taxon>Bacillati</taxon>
        <taxon>Actinomycetota</taxon>
        <taxon>Actinomycetes</taxon>
        <taxon>Kitasatosporales</taxon>
        <taxon>Streptomycetaceae</taxon>
        <taxon>Streptomyces</taxon>
    </lineage>
</organism>
<dbReference type="AlphaFoldDB" id="A0A964UTC2"/>
<evidence type="ECO:0000313" key="3">
    <source>
        <dbReference type="Proteomes" id="UP000598297"/>
    </source>
</evidence>
<comment type="caution">
    <text evidence="2">The sequence shown here is derived from an EMBL/GenBank/DDBJ whole genome shotgun (WGS) entry which is preliminary data.</text>
</comment>
<keyword evidence="3" id="KW-1185">Reference proteome</keyword>
<feature type="region of interest" description="Disordered" evidence="1">
    <location>
        <begin position="1"/>
        <end position="96"/>
    </location>
</feature>
<accession>A0A964UTC2</accession>
<sequence>MGILDNLKAKLAPAKDKAAGLAKEHGDKIDHGLDKVARTVDQRTKGKYSEKIQSGTGKAKEGLHRFTGKDEGTPGTDSTGTPPAPGAGGPKSPPAG</sequence>
<dbReference type="OrthoDB" id="3402428at2"/>
<dbReference type="Proteomes" id="UP000598297">
    <property type="component" value="Unassembled WGS sequence"/>
</dbReference>
<feature type="compositionally biased region" description="Basic and acidic residues" evidence="1">
    <location>
        <begin position="13"/>
        <end position="50"/>
    </location>
</feature>
<dbReference type="InterPro" id="IPR028037">
    <property type="entry name" value="Antitoxin_Rv0909/MT0933"/>
</dbReference>
<dbReference type="RefSeq" id="WP_161695161.1">
    <property type="nucleotide sequence ID" value="NZ_JAAAHS010000035.1"/>
</dbReference>
<gene>
    <name evidence="2" type="ORF">GUY60_07650</name>
</gene>
<name>A0A964UTC2_9ACTN</name>
<dbReference type="Pfam" id="PF14013">
    <property type="entry name" value="MT0933_antitox"/>
    <property type="match status" value="1"/>
</dbReference>
<protein>
    <submittedName>
        <fullName evidence="2">Antitoxin</fullName>
    </submittedName>
</protein>
<feature type="compositionally biased region" description="Basic and acidic residues" evidence="1">
    <location>
        <begin position="58"/>
        <end position="72"/>
    </location>
</feature>
<evidence type="ECO:0000313" key="2">
    <source>
        <dbReference type="EMBL" id="NBE51300.1"/>
    </source>
</evidence>
<evidence type="ECO:0000256" key="1">
    <source>
        <dbReference type="SAM" id="MobiDB-lite"/>
    </source>
</evidence>
<reference evidence="2" key="1">
    <citation type="submission" date="2020-01" db="EMBL/GenBank/DDBJ databases">
        <title>Whole-genome analyses of novel actinobacteria.</title>
        <authorList>
            <person name="Sahin N."/>
        </authorList>
    </citation>
    <scope>NUCLEOTIDE SEQUENCE</scope>
    <source>
        <strain evidence="2">YC537</strain>
    </source>
</reference>
<proteinExistence type="predicted"/>
<dbReference type="EMBL" id="JAAAHS010000035">
    <property type="protein sequence ID" value="NBE51300.1"/>
    <property type="molecule type" value="Genomic_DNA"/>
</dbReference>